<dbReference type="PATRIC" id="fig|1379739.3.peg.1509"/>
<dbReference type="AlphaFoldDB" id="A0A0D1BS31"/>
<keyword evidence="1" id="KW-1133">Transmembrane helix</keyword>
<dbReference type="Proteomes" id="UP000032250">
    <property type="component" value="Unassembled WGS sequence"/>
</dbReference>
<reference evidence="2 3" key="1">
    <citation type="submission" date="2014-06" db="EMBL/GenBank/DDBJ databases">
        <title>Genome characterization of distinct group I Clostridium botulinum lineages.</title>
        <authorList>
            <person name="Giordani F."/>
            <person name="Anselmo A."/>
            <person name="Fillo S."/>
            <person name="Palozzi A.M."/>
            <person name="Fortunato A."/>
            <person name="Gentile B."/>
            <person name="Ciammaruconi A."/>
            <person name="Anniballi F."/>
            <person name="De Medici D."/>
            <person name="Lista F."/>
        </authorList>
    </citation>
    <scope>NUCLEOTIDE SEQUENCE [LARGE SCALE GENOMIC DNA]</scope>
    <source>
        <strain evidence="2 3">B2 450</strain>
    </source>
</reference>
<sequence length="140" mass="16907">MKKKYNIFNLILSIIQIIFILPALILENLSKKKMGVIRYLVFKKEEFSAGIFNANNLIIYKWILLFISIIIIIIFIVNMKKKLKYKMNFFIIILLSISLFLFVSYEEIFKLEAYHFFIIEIFIIMIIEYIKLFINIFTNR</sequence>
<keyword evidence="1" id="KW-0812">Transmembrane</keyword>
<dbReference type="RefSeq" id="WP_043031735.1">
    <property type="nucleotide sequence ID" value="NZ_JXSU01000007.1"/>
</dbReference>
<protein>
    <submittedName>
        <fullName evidence="2">Membrane protein</fullName>
    </submittedName>
</protein>
<gene>
    <name evidence="2" type="ORF">N495_05900</name>
</gene>
<dbReference type="EMBL" id="JXSU01000007">
    <property type="protein sequence ID" value="KIS23135.1"/>
    <property type="molecule type" value="Genomic_DNA"/>
</dbReference>
<dbReference type="HOGENOM" id="CLU_152433_0_0_9"/>
<proteinExistence type="predicted"/>
<accession>A0A0D1BS31</accession>
<evidence type="ECO:0000313" key="2">
    <source>
        <dbReference type="EMBL" id="KIS23135.1"/>
    </source>
</evidence>
<evidence type="ECO:0000256" key="1">
    <source>
        <dbReference type="SAM" id="Phobius"/>
    </source>
</evidence>
<comment type="caution">
    <text evidence="2">The sequence shown here is derived from an EMBL/GenBank/DDBJ whole genome shotgun (WGS) entry which is preliminary data.</text>
</comment>
<evidence type="ECO:0000313" key="3">
    <source>
        <dbReference type="Proteomes" id="UP000032250"/>
    </source>
</evidence>
<feature type="transmembrane region" description="Helical" evidence="1">
    <location>
        <begin position="89"/>
        <end position="108"/>
    </location>
</feature>
<name>A0A0D1BS31_CLOBO</name>
<organism evidence="2 3">
    <name type="scientific">Clostridium botulinum B2 450</name>
    <dbReference type="NCBI Taxonomy" id="1379739"/>
    <lineage>
        <taxon>Bacteria</taxon>
        <taxon>Bacillati</taxon>
        <taxon>Bacillota</taxon>
        <taxon>Clostridia</taxon>
        <taxon>Eubacteriales</taxon>
        <taxon>Clostridiaceae</taxon>
        <taxon>Clostridium</taxon>
    </lineage>
</organism>
<feature type="transmembrane region" description="Helical" evidence="1">
    <location>
        <begin position="57"/>
        <end position="77"/>
    </location>
</feature>
<feature type="transmembrane region" description="Helical" evidence="1">
    <location>
        <begin position="114"/>
        <end position="134"/>
    </location>
</feature>
<feature type="transmembrane region" description="Helical" evidence="1">
    <location>
        <begin position="7"/>
        <end position="26"/>
    </location>
</feature>
<keyword evidence="1" id="KW-0472">Membrane</keyword>